<gene>
    <name evidence="1" type="ORF">ACFO6V_04575</name>
</gene>
<name>A0ABV9HDF9_9MICO</name>
<sequence length="69" mass="7389">MTDQADTDKADMGPVFDGVKIGRPATGALLTEGYRTMEDLPENLDELLPVHGVGPKAVRLLTEARAARP</sequence>
<organism evidence="1 2">
    <name type="scientific">Promicromonospora alba</name>
    <dbReference type="NCBI Taxonomy" id="1616110"/>
    <lineage>
        <taxon>Bacteria</taxon>
        <taxon>Bacillati</taxon>
        <taxon>Actinomycetota</taxon>
        <taxon>Actinomycetes</taxon>
        <taxon>Micrococcales</taxon>
        <taxon>Promicromonosporaceae</taxon>
        <taxon>Promicromonospora</taxon>
    </lineage>
</organism>
<accession>A0ABV9HDF9</accession>
<dbReference type="Proteomes" id="UP001596011">
    <property type="component" value="Unassembled WGS sequence"/>
</dbReference>
<dbReference type="RefSeq" id="WP_377132699.1">
    <property type="nucleotide sequence ID" value="NZ_JBHSFI010000002.1"/>
</dbReference>
<keyword evidence="2" id="KW-1185">Reference proteome</keyword>
<evidence type="ECO:0000313" key="2">
    <source>
        <dbReference type="Proteomes" id="UP001596011"/>
    </source>
</evidence>
<comment type="caution">
    <text evidence="1">The sequence shown here is derived from an EMBL/GenBank/DDBJ whole genome shotgun (WGS) entry which is preliminary data.</text>
</comment>
<protein>
    <submittedName>
        <fullName evidence="1">Helix-hairpin-helix domain-containing protein</fullName>
    </submittedName>
</protein>
<evidence type="ECO:0000313" key="1">
    <source>
        <dbReference type="EMBL" id="MFC4627498.1"/>
    </source>
</evidence>
<reference evidence="2" key="1">
    <citation type="journal article" date="2019" name="Int. J. Syst. Evol. Microbiol.">
        <title>The Global Catalogue of Microorganisms (GCM) 10K type strain sequencing project: providing services to taxonomists for standard genome sequencing and annotation.</title>
        <authorList>
            <consortium name="The Broad Institute Genomics Platform"/>
            <consortium name="The Broad Institute Genome Sequencing Center for Infectious Disease"/>
            <person name="Wu L."/>
            <person name="Ma J."/>
        </authorList>
    </citation>
    <scope>NUCLEOTIDE SEQUENCE [LARGE SCALE GENOMIC DNA]</scope>
    <source>
        <strain evidence="2">CCUG 42722</strain>
    </source>
</reference>
<dbReference type="EMBL" id="JBHSFI010000002">
    <property type="protein sequence ID" value="MFC4627498.1"/>
    <property type="molecule type" value="Genomic_DNA"/>
</dbReference>
<proteinExistence type="predicted"/>